<evidence type="ECO:0000313" key="5">
    <source>
        <dbReference type="EMBL" id="GAI98011.1"/>
    </source>
</evidence>
<dbReference type="PANTHER" id="PTHR43820:SF4">
    <property type="entry name" value="HIGH-AFFINITY BRANCHED-CHAIN AMINO ACID TRANSPORT ATP-BINDING PROTEIN LIVF"/>
    <property type="match status" value="1"/>
</dbReference>
<protein>
    <recommendedName>
        <fullName evidence="4">ABC transporter domain-containing protein</fullName>
    </recommendedName>
</protein>
<gene>
    <name evidence="5" type="ORF">S12H4_31447</name>
</gene>
<dbReference type="Pfam" id="PF00005">
    <property type="entry name" value="ABC_tran"/>
    <property type="match status" value="1"/>
</dbReference>
<comment type="caution">
    <text evidence="5">The sequence shown here is derived from an EMBL/GenBank/DDBJ whole genome shotgun (WGS) entry which is preliminary data.</text>
</comment>
<keyword evidence="3" id="KW-0029">Amino-acid transport</keyword>
<dbReference type="InterPro" id="IPR027417">
    <property type="entry name" value="P-loop_NTPase"/>
</dbReference>
<dbReference type="SUPFAM" id="SSF52540">
    <property type="entry name" value="P-loop containing nucleoside triphosphate hydrolases"/>
    <property type="match status" value="1"/>
</dbReference>
<feature type="non-terminal residue" evidence="5">
    <location>
        <position position="99"/>
    </location>
</feature>
<dbReference type="EMBL" id="BARW01018355">
    <property type="protein sequence ID" value="GAI98011.1"/>
    <property type="molecule type" value="Genomic_DNA"/>
</dbReference>
<comment type="similarity">
    <text evidence="1">Belongs to the ABC transporter superfamily.</text>
</comment>
<dbReference type="InterPro" id="IPR052156">
    <property type="entry name" value="BCAA_Transport_ATP-bd_LivF"/>
</dbReference>
<keyword evidence="2" id="KW-0813">Transport</keyword>
<evidence type="ECO:0000256" key="1">
    <source>
        <dbReference type="ARBA" id="ARBA00005417"/>
    </source>
</evidence>
<sequence>MNKEKTHLLEVTNLFVNYGTVEALKDISFNVDKGEIVALLGPNGAGKSTALKAIVGLLEATNGRIVSGKVKFKNESIKNIQPYDLVKKGISLVPEGRRV</sequence>
<evidence type="ECO:0000259" key="4">
    <source>
        <dbReference type="Pfam" id="PF00005"/>
    </source>
</evidence>
<feature type="domain" description="ABC transporter" evidence="4">
    <location>
        <begin position="24"/>
        <end position="95"/>
    </location>
</feature>
<dbReference type="GO" id="GO:0016887">
    <property type="term" value="F:ATP hydrolysis activity"/>
    <property type="evidence" value="ECO:0007669"/>
    <property type="project" value="InterPro"/>
</dbReference>
<proteinExistence type="inferred from homology"/>
<reference evidence="5" key="1">
    <citation type="journal article" date="2014" name="Front. Microbiol.">
        <title>High frequency of phylogenetically diverse reductive dehalogenase-homologous genes in deep subseafloor sedimentary metagenomes.</title>
        <authorList>
            <person name="Kawai M."/>
            <person name="Futagami T."/>
            <person name="Toyoda A."/>
            <person name="Takaki Y."/>
            <person name="Nishi S."/>
            <person name="Hori S."/>
            <person name="Arai W."/>
            <person name="Tsubouchi T."/>
            <person name="Morono Y."/>
            <person name="Uchiyama I."/>
            <person name="Ito T."/>
            <person name="Fujiyama A."/>
            <person name="Inagaki F."/>
            <person name="Takami H."/>
        </authorList>
    </citation>
    <scope>NUCLEOTIDE SEQUENCE</scope>
    <source>
        <strain evidence="5">Expedition CK06-06</strain>
    </source>
</reference>
<dbReference type="GO" id="GO:0015807">
    <property type="term" value="P:L-amino acid transport"/>
    <property type="evidence" value="ECO:0007669"/>
    <property type="project" value="TreeGrafter"/>
</dbReference>
<dbReference type="Gene3D" id="3.40.50.300">
    <property type="entry name" value="P-loop containing nucleotide triphosphate hydrolases"/>
    <property type="match status" value="1"/>
</dbReference>
<dbReference type="AlphaFoldDB" id="X1U324"/>
<dbReference type="PANTHER" id="PTHR43820">
    <property type="entry name" value="HIGH-AFFINITY BRANCHED-CHAIN AMINO ACID TRANSPORT ATP-BINDING PROTEIN LIVF"/>
    <property type="match status" value="1"/>
</dbReference>
<name>X1U324_9ZZZZ</name>
<evidence type="ECO:0000256" key="3">
    <source>
        <dbReference type="ARBA" id="ARBA00022970"/>
    </source>
</evidence>
<dbReference type="GO" id="GO:0005524">
    <property type="term" value="F:ATP binding"/>
    <property type="evidence" value="ECO:0007669"/>
    <property type="project" value="InterPro"/>
</dbReference>
<accession>X1U324</accession>
<dbReference type="InterPro" id="IPR003439">
    <property type="entry name" value="ABC_transporter-like_ATP-bd"/>
</dbReference>
<evidence type="ECO:0000256" key="2">
    <source>
        <dbReference type="ARBA" id="ARBA00022448"/>
    </source>
</evidence>
<dbReference type="GO" id="GO:0015658">
    <property type="term" value="F:branched-chain amino acid transmembrane transporter activity"/>
    <property type="evidence" value="ECO:0007669"/>
    <property type="project" value="TreeGrafter"/>
</dbReference>
<organism evidence="5">
    <name type="scientific">marine sediment metagenome</name>
    <dbReference type="NCBI Taxonomy" id="412755"/>
    <lineage>
        <taxon>unclassified sequences</taxon>
        <taxon>metagenomes</taxon>
        <taxon>ecological metagenomes</taxon>
    </lineage>
</organism>